<dbReference type="GO" id="GO:0046872">
    <property type="term" value="F:metal ion binding"/>
    <property type="evidence" value="ECO:0007669"/>
    <property type="project" value="InterPro"/>
</dbReference>
<proteinExistence type="inferred from homology"/>
<evidence type="ECO:0000256" key="5">
    <source>
        <dbReference type="ARBA" id="ARBA00023285"/>
    </source>
</evidence>
<evidence type="ECO:0000256" key="2">
    <source>
        <dbReference type="ARBA" id="ARBA00008465"/>
    </source>
</evidence>
<dbReference type="AlphaFoldDB" id="A0A098ENN8"/>
<dbReference type="InterPro" id="IPR006099">
    <property type="entry name" value="MeMalonylCoA_mutase_a/b_cat"/>
</dbReference>
<dbReference type="Gene3D" id="3.40.50.280">
    <property type="entry name" value="Cobalamin-binding domain"/>
    <property type="match status" value="1"/>
</dbReference>
<dbReference type="Gene3D" id="3.20.20.240">
    <property type="entry name" value="Methylmalonyl-CoA mutase"/>
    <property type="match status" value="2"/>
</dbReference>
<comment type="cofactor">
    <cofactor evidence="1">
        <name>adenosylcob(III)alamin</name>
        <dbReference type="ChEBI" id="CHEBI:18408"/>
    </cofactor>
</comment>
<keyword evidence="8" id="KW-1185">Reference proteome</keyword>
<dbReference type="InterPro" id="IPR016176">
    <property type="entry name" value="Cbl-dep_enz_cat"/>
</dbReference>
<comment type="similarity">
    <text evidence="2">Belongs to the methylmalonyl-CoA mutase family.</text>
</comment>
<dbReference type="GO" id="GO:0031419">
    <property type="term" value="F:cobalamin binding"/>
    <property type="evidence" value="ECO:0007669"/>
    <property type="project" value="UniProtKB-KW"/>
</dbReference>
<evidence type="ECO:0000256" key="1">
    <source>
        <dbReference type="ARBA" id="ARBA00001922"/>
    </source>
</evidence>
<dbReference type="STRING" id="1499687.BN1080_01853"/>
<name>A0A098ENN8_9BACL</name>
<dbReference type="SUPFAM" id="SSF51703">
    <property type="entry name" value="Cobalamin (vitamin B12)-dependent enzymes"/>
    <property type="match status" value="1"/>
</dbReference>
<evidence type="ECO:0000256" key="4">
    <source>
        <dbReference type="ARBA" id="ARBA00023235"/>
    </source>
</evidence>
<evidence type="ECO:0000313" key="7">
    <source>
        <dbReference type="EMBL" id="CEG22916.1"/>
    </source>
</evidence>
<dbReference type="OrthoDB" id="9762378at2"/>
<dbReference type="GO" id="GO:0005737">
    <property type="term" value="C:cytoplasm"/>
    <property type="evidence" value="ECO:0007669"/>
    <property type="project" value="TreeGrafter"/>
</dbReference>
<evidence type="ECO:0000259" key="6">
    <source>
        <dbReference type="Pfam" id="PF01642"/>
    </source>
</evidence>
<evidence type="ECO:0000313" key="8">
    <source>
        <dbReference type="Proteomes" id="UP000043699"/>
    </source>
</evidence>
<dbReference type="InterPro" id="IPR036724">
    <property type="entry name" value="Cobalamin-bd_sf"/>
</dbReference>
<feature type="domain" description="Methylmalonyl-CoA mutase alpha/beta chain catalytic" evidence="6">
    <location>
        <begin position="171"/>
        <end position="445"/>
    </location>
</feature>
<keyword evidence="5" id="KW-0170">Cobalt</keyword>
<dbReference type="GO" id="GO:0004494">
    <property type="term" value="F:methylmalonyl-CoA mutase activity"/>
    <property type="evidence" value="ECO:0007669"/>
    <property type="project" value="UniProtKB-EC"/>
</dbReference>
<protein>
    <submittedName>
        <fullName evidence="7">Methylmalonyl-CoA mutase small subunit</fullName>
    </submittedName>
</protein>
<evidence type="ECO:0000256" key="3">
    <source>
        <dbReference type="ARBA" id="ARBA00022628"/>
    </source>
</evidence>
<organism evidence="7 8">
    <name type="scientific">Planococcus massiliensis</name>
    <dbReference type="NCBI Taxonomy" id="1499687"/>
    <lineage>
        <taxon>Bacteria</taxon>
        <taxon>Bacillati</taxon>
        <taxon>Bacillota</taxon>
        <taxon>Bacilli</taxon>
        <taxon>Bacillales</taxon>
        <taxon>Caryophanaceae</taxon>
        <taxon>Planococcus</taxon>
    </lineage>
</organism>
<reference evidence="7 8" key="1">
    <citation type="submission" date="2014-09" db="EMBL/GenBank/DDBJ databases">
        <authorList>
            <person name="Urmite Genomes Urmite Genomes"/>
        </authorList>
    </citation>
    <scope>NUCLEOTIDE SEQUENCE [LARGE SCALE GENOMIC DNA]</scope>
    <source>
        <strain evidence="7 8">ES2</strain>
    </source>
</reference>
<keyword evidence="4" id="KW-0413">Isomerase</keyword>
<gene>
    <name evidence="7" type="primary">mutA</name>
    <name evidence="7" type="ORF">BN1080_01853</name>
</gene>
<dbReference type="EMBL" id="CCXS01000001">
    <property type="protein sequence ID" value="CEG22916.1"/>
    <property type="molecule type" value="Genomic_DNA"/>
</dbReference>
<dbReference type="Pfam" id="PF01642">
    <property type="entry name" value="MM_CoA_mutase"/>
    <property type="match status" value="1"/>
</dbReference>
<dbReference type="PANTHER" id="PTHR48101:SF1">
    <property type="entry name" value="METHYLMALONYL-COA MUTASE, LARGE SUBUNIT"/>
    <property type="match status" value="1"/>
</dbReference>
<dbReference type="GO" id="GO:0019678">
    <property type="term" value="P:propionate metabolic process, methylmalonyl pathway"/>
    <property type="evidence" value="ECO:0007669"/>
    <property type="project" value="TreeGrafter"/>
</dbReference>
<dbReference type="Proteomes" id="UP000043699">
    <property type="component" value="Unassembled WGS sequence"/>
</dbReference>
<dbReference type="PANTHER" id="PTHR48101">
    <property type="entry name" value="METHYLMALONYL-COA MUTASE, MITOCHONDRIAL-RELATED"/>
    <property type="match status" value="1"/>
</dbReference>
<accession>A0A098ENN8</accession>
<sequence>MTIDSMKQTKFSKRTYEEWQTAAEGALKGKRFDETLKTKTLEGITLEPLYTKEMLEQSGKKIDEQIQAVRSGKQLPGWFIAQETAAATATDYLAAVKEDLARGNEMIVYTSFQRLEWNDSELKELAALIERFPLYFRLTSDDTQILRVFDFVDEAKLTNVQGVIYSEEFVKAPPKVRTQLIDTIPVHHAGGTIIHELGMALSILAETINKEDFQNQAENTWVRFAVDTAFFQEIAKLRAFRVLWTAFCSAYGEEAPPIPIFTETSVRSYSKLDPYVNLLRAGNATFSAVLGGTNAHTVHPHDFLTVSDGQSRRIARNVQLVIKEETHVNHVMDVSAGSYFIETLTHEYIDAAWNYFLEIEGAGGYTEAMNSGWLTDDIQAKWMERKEKAALREMSLIGTNVYANPQEPVKDGQIDETHLEYMTAKRLAAPFEKLRARSKEVMLKSAIVHLGPLKAVKAQSDFVQGFLAVGGIETEISPEIRTAQQLNQFLTENQIQYAVLCGGKEKIDEIVQGLDTDAVVDVAGRYPEQQMAEWKAFQINDAIYTGKHITSKLEGILELGKEAVQE</sequence>
<dbReference type="RefSeq" id="WP_052651723.1">
    <property type="nucleotide sequence ID" value="NZ_CCXS01000001.1"/>
</dbReference>
<dbReference type="SUPFAM" id="SSF52242">
    <property type="entry name" value="Cobalamin (vitamin B12)-binding domain"/>
    <property type="match status" value="1"/>
</dbReference>
<keyword evidence="3" id="KW-0846">Cobalamin</keyword>